<feature type="region of interest" description="Disordered" evidence="1">
    <location>
        <begin position="27"/>
        <end position="278"/>
    </location>
</feature>
<feature type="compositionally biased region" description="Acidic residues" evidence="1">
    <location>
        <begin position="247"/>
        <end position="269"/>
    </location>
</feature>
<keyword evidence="2" id="KW-0812">Transmembrane</keyword>
<organism evidence="4 5">
    <name type="scientific">Holothuria leucospilota</name>
    <name type="common">Black long sea cucumber</name>
    <name type="synonym">Mertensiothuria leucospilota</name>
    <dbReference type="NCBI Taxonomy" id="206669"/>
    <lineage>
        <taxon>Eukaryota</taxon>
        <taxon>Metazoa</taxon>
        <taxon>Echinodermata</taxon>
        <taxon>Eleutherozoa</taxon>
        <taxon>Echinozoa</taxon>
        <taxon>Holothuroidea</taxon>
        <taxon>Aspidochirotacea</taxon>
        <taxon>Aspidochirotida</taxon>
        <taxon>Holothuriidae</taxon>
        <taxon>Holothuria</taxon>
    </lineage>
</organism>
<keyword evidence="3" id="KW-0732">Signal</keyword>
<evidence type="ECO:0000256" key="3">
    <source>
        <dbReference type="SAM" id="SignalP"/>
    </source>
</evidence>
<feature type="compositionally biased region" description="Basic and acidic residues" evidence="1">
    <location>
        <begin position="220"/>
        <end position="236"/>
    </location>
</feature>
<keyword evidence="5" id="KW-1185">Reference proteome</keyword>
<proteinExistence type="predicted"/>
<feature type="compositionally biased region" description="Polar residues" evidence="1">
    <location>
        <begin position="73"/>
        <end position="105"/>
    </location>
</feature>
<dbReference type="AlphaFoldDB" id="A0A9Q1CKA5"/>
<keyword evidence="2" id="KW-1133">Transmembrane helix</keyword>
<feature type="compositionally biased region" description="Polar residues" evidence="1">
    <location>
        <begin position="325"/>
        <end position="351"/>
    </location>
</feature>
<feature type="region of interest" description="Disordered" evidence="1">
    <location>
        <begin position="323"/>
        <end position="351"/>
    </location>
</feature>
<dbReference type="Proteomes" id="UP001152320">
    <property type="component" value="Chromosome 2"/>
</dbReference>
<name>A0A9Q1CKA5_HOLLE</name>
<feature type="signal peptide" evidence="3">
    <location>
        <begin position="1"/>
        <end position="23"/>
    </location>
</feature>
<feature type="transmembrane region" description="Helical" evidence="2">
    <location>
        <begin position="427"/>
        <end position="446"/>
    </location>
</feature>
<feature type="chain" id="PRO_5040159904" evidence="3">
    <location>
        <begin position="24"/>
        <end position="448"/>
    </location>
</feature>
<accession>A0A9Q1CKA5</accession>
<sequence length="448" mass="49392">MASRILQTLFIVVVILVLVLVEADRYRRDDSSGGSGSSSGGPIRRHPHLPNRRTQIDQRNGRPNGVRGPGPRTTNQRFEGRSNPTSQTRGTSVRNNQKQSSTKKQTLAKGRNRVPESIPRTNAKTSPSSQKQSTRRRNLPKNRKNNVGGKKKKTPAKPNTNKKRQTRTNKRSSDSASSGCCSSSRGKGSEQIPPITPPTKSPTAGVPPIRSSEESQETFTSRDDAGGRDHSKEYPKQTEGPRGNDSKEDEATEDEMGEDGEKNDEETEDQVTTVDDSAGYTISTEIATVTSVTEFITSNNTVTKTTTPRHRDITETTTPRHFDVTETTTPTNRDVTETTTPPNRDVTENTTPINCDVFPPVPVRRERSIVFCAADRQKGISKCPCSEKNSLPVLPQFPMTECKFRKPNDIAIPIGINVVETNKRNTYSHTSAAYFITIVALIIVSFTV</sequence>
<evidence type="ECO:0000313" key="4">
    <source>
        <dbReference type="EMBL" id="KAJ8046313.1"/>
    </source>
</evidence>
<feature type="compositionally biased region" description="Low complexity" evidence="1">
    <location>
        <begin position="61"/>
        <end position="72"/>
    </location>
</feature>
<gene>
    <name evidence="4" type="ORF">HOLleu_04944</name>
</gene>
<evidence type="ECO:0000256" key="1">
    <source>
        <dbReference type="SAM" id="MobiDB-lite"/>
    </source>
</evidence>
<dbReference type="EMBL" id="JAIZAY010000002">
    <property type="protein sequence ID" value="KAJ8046313.1"/>
    <property type="molecule type" value="Genomic_DNA"/>
</dbReference>
<feature type="compositionally biased region" description="Polar residues" evidence="1">
    <location>
        <begin position="119"/>
        <end position="132"/>
    </location>
</feature>
<comment type="caution">
    <text evidence="4">The sequence shown here is derived from an EMBL/GenBank/DDBJ whole genome shotgun (WGS) entry which is preliminary data.</text>
</comment>
<evidence type="ECO:0000313" key="5">
    <source>
        <dbReference type="Proteomes" id="UP001152320"/>
    </source>
</evidence>
<feature type="compositionally biased region" description="Low complexity" evidence="1">
    <location>
        <begin position="174"/>
        <end position="186"/>
    </location>
</feature>
<feature type="compositionally biased region" description="Basic residues" evidence="1">
    <location>
        <begin position="133"/>
        <end position="170"/>
    </location>
</feature>
<keyword evidence="2" id="KW-0472">Membrane</keyword>
<evidence type="ECO:0000256" key="2">
    <source>
        <dbReference type="SAM" id="Phobius"/>
    </source>
</evidence>
<protein>
    <submittedName>
        <fullName evidence="4">Uncharacterized protein</fullName>
    </submittedName>
</protein>
<reference evidence="4" key="1">
    <citation type="submission" date="2021-10" db="EMBL/GenBank/DDBJ databases">
        <title>Tropical sea cucumber genome reveals ecological adaptation and Cuvierian tubules defense mechanism.</title>
        <authorList>
            <person name="Chen T."/>
        </authorList>
    </citation>
    <scope>NUCLEOTIDE SEQUENCE</scope>
    <source>
        <strain evidence="4">Nanhai2018</strain>
        <tissue evidence="4">Muscle</tissue>
    </source>
</reference>